<evidence type="ECO:0000313" key="2">
    <source>
        <dbReference type="EMBL" id="OCK78693.1"/>
    </source>
</evidence>
<reference evidence="2 3" key="1">
    <citation type="journal article" date="2016" name="Nat. Commun.">
        <title>Ectomycorrhizal ecology is imprinted in the genome of the dominant symbiotic fungus Cenococcum geophilum.</title>
        <authorList>
            <consortium name="DOE Joint Genome Institute"/>
            <person name="Peter M."/>
            <person name="Kohler A."/>
            <person name="Ohm R.A."/>
            <person name="Kuo A."/>
            <person name="Krutzmann J."/>
            <person name="Morin E."/>
            <person name="Arend M."/>
            <person name="Barry K.W."/>
            <person name="Binder M."/>
            <person name="Choi C."/>
            <person name="Clum A."/>
            <person name="Copeland A."/>
            <person name="Grisel N."/>
            <person name="Haridas S."/>
            <person name="Kipfer T."/>
            <person name="LaButti K."/>
            <person name="Lindquist E."/>
            <person name="Lipzen A."/>
            <person name="Maire R."/>
            <person name="Meier B."/>
            <person name="Mihaltcheva S."/>
            <person name="Molinier V."/>
            <person name="Murat C."/>
            <person name="Poggeler S."/>
            <person name="Quandt C.A."/>
            <person name="Sperisen C."/>
            <person name="Tritt A."/>
            <person name="Tisserant E."/>
            <person name="Crous P.W."/>
            <person name="Henrissat B."/>
            <person name="Nehls U."/>
            <person name="Egli S."/>
            <person name="Spatafora J.W."/>
            <person name="Grigoriev I.V."/>
            <person name="Martin F.M."/>
        </authorList>
    </citation>
    <scope>NUCLEOTIDE SEQUENCE [LARGE SCALE GENOMIC DNA]</scope>
    <source>
        <strain evidence="2 3">CBS 459.81</strain>
    </source>
</reference>
<dbReference type="Proteomes" id="UP000250266">
    <property type="component" value="Unassembled WGS sequence"/>
</dbReference>
<feature type="region of interest" description="Disordered" evidence="1">
    <location>
        <begin position="10"/>
        <end position="39"/>
    </location>
</feature>
<accession>A0A8E2JDR0</accession>
<organism evidence="2 3">
    <name type="scientific">Lepidopterella palustris CBS 459.81</name>
    <dbReference type="NCBI Taxonomy" id="1314670"/>
    <lineage>
        <taxon>Eukaryota</taxon>
        <taxon>Fungi</taxon>
        <taxon>Dikarya</taxon>
        <taxon>Ascomycota</taxon>
        <taxon>Pezizomycotina</taxon>
        <taxon>Dothideomycetes</taxon>
        <taxon>Pleosporomycetidae</taxon>
        <taxon>Mytilinidiales</taxon>
        <taxon>Argynnaceae</taxon>
        <taxon>Lepidopterella</taxon>
    </lineage>
</organism>
<evidence type="ECO:0000313" key="3">
    <source>
        <dbReference type="Proteomes" id="UP000250266"/>
    </source>
</evidence>
<name>A0A8E2JDR0_9PEZI</name>
<protein>
    <submittedName>
        <fullName evidence="2">Uncharacterized protein</fullName>
    </submittedName>
</protein>
<feature type="compositionally biased region" description="Low complexity" evidence="1">
    <location>
        <begin position="26"/>
        <end position="39"/>
    </location>
</feature>
<feature type="region of interest" description="Disordered" evidence="1">
    <location>
        <begin position="165"/>
        <end position="198"/>
    </location>
</feature>
<gene>
    <name evidence="2" type="ORF">K432DRAFT_383692</name>
</gene>
<evidence type="ECO:0000256" key="1">
    <source>
        <dbReference type="SAM" id="MobiDB-lite"/>
    </source>
</evidence>
<keyword evidence="3" id="KW-1185">Reference proteome</keyword>
<dbReference type="AlphaFoldDB" id="A0A8E2JDR0"/>
<sequence>MQQEELVALFTNSLNLTQPPPPPYSEPVVEQQQQQQDAPVQTQPITYISQHYTHTHHVVPIVHKPRSAPASTHIEASELDAILLRNSIDPTLLFPSQISLFQNADNDQRLRLLELWRIAPPQGRQGAPQGMDYNTSRALYDWPPTSLAQEESMAKLRYERMLEERQQQEIQAHNQQLDASMDAASAQSTDSAAETRSSAEPYILSGYEALAKREYDEQVHLDRLEAQLHRQNQDQGLRESTRYNQAVDPVYKAGSGLWGKDGGGLQDMENQYGAFEQMREYGAGTRVVTPVQCLIYGDDEMVM</sequence>
<dbReference type="OrthoDB" id="5357075at2759"/>
<proteinExistence type="predicted"/>
<dbReference type="EMBL" id="KV745045">
    <property type="protein sequence ID" value="OCK78693.1"/>
    <property type="molecule type" value="Genomic_DNA"/>
</dbReference>
<feature type="compositionally biased region" description="Low complexity" evidence="1">
    <location>
        <begin position="175"/>
        <end position="192"/>
    </location>
</feature>